<sequence>MHEMAICESLLDSLRDAARDHGFARVTRVRLSVGQFAGVEVEALRFGFDVVMRGSLAENADLVVLEEPGTAWCFDCSTTVSLPDRLAPCPLCGGGRLRPNGGTDLRIKDLEVV</sequence>
<accession>A0A2W5QVM4</accession>
<evidence type="ECO:0000256" key="4">
    <source>
        <dbReference type="HAMAP-Rule" id="MF_00213"/>
    </source>
</evidence>
<feature type="binding site" evidence="4">
    <location>
        <position position="92"/>
    </location>
    <ligand>
        <name>Zn(2+)</name>
        <dbReference type="ChEBI" id="CHEBI:29105"/>
    </ligand>
</feature>
<comment type="caution">
    <text evidence="5">The sequence shown here is derived from an EMBL/GenBank/DDBJ whole genome shotgun (WGS) entry which is preliminary data.</text>
</comment>
<feature type="binding site" evidence="4">
    <location>
        <position position="89"/>
    </location>
    <ligand>
        <name>Zn(2+)</name>
        <dbReference type="ChEBI" id="CHEBI:29105"/>
    </ligand>
</feature>
<dbReference type="NCBIfam" id="TIGR00100">
    <property type="entry name" value="hypA"/>
    <property type="match status" value="1"/>
</dbReference>
<keyword evidence="2 4" id="KW-0479">Metal-binding</keyword>
<dbReference type="PANTHER" id="PTHR34535">
    <property type="entry name" value="HYDROGENASE MATURATION FACTOR HYPA"/>
    <property type="match status" value="1"/>
</dbReference>
<keyword evidence="3 4" id="KW-0862">Zinc</keyword>
<keyword evidence="1 4" id="KW-0533">Nickel</keyword>
<gene>
    <name evidence="4 5" type="primary">hypA</name>
    <name evidence="5" type="ORF">DI549_10410</name>
</gene>
<dbReference type="InterPro" id="IPR000688">
    <property type="entry name" value="HypA/HybF"/>
</dbReference>
<organism evidence="5 6">
    <name type="scientific">Ancylobacter novellus</name>
    <name type="common">Thiobacillus novellus</name>
    <dbReference type="NCBI Taxonomy" id="921"/>
    <lineage>
        <taxon>Bacteria</taxon>
        <taxon>Pseudomonadati</taxon>
        <taxon>Pseudomonadota</taxon>
        <taxon>Alphaproteobacteria</taxon>
        <taxon>Hyphomicrobiales</taxon>
        <taxon>Xanthobacteraceae</taxon>
        <taxon>Ancylobacter</taxon>
    </lineage>
</organism>
<dbReference type="AlphaFoldDB" id="A0A2W5QVM4"/>
<evidence type="ECO:0000256" key="3">
    <source>
        <dbReference type="ARBA" id="ARBA00022833"/>
    </source>
</evidence>
<dbReference type="PIRSF" id="PIRSF004761">
    <property type="entry name" value="Hydrgn_mat_HypA"/>
    <property type="match status" value="1"/>
</dbReference>
<evidence type="ECO:0000313" key="5">
    <source>
        <dbReference type="EMBL" id="PZQ82781.1"/>
    </source>
</evidence>
<evidence type="ECO:0000313" key="6">
    <source>
        <dbReference type="Proteomes" id="UP000248887"/>
    </source>
</evidence>
<dbReference type="HAMAP" id="MF_00213">
    <property type="entry name" value="HypA_HybF"/>
    <property type="match status" value="1"/>
</dbReference>
<evidence type="ECO:0000256" key="1">
    <source>
        <dbReference type="ARBA" id="ARBA00022596"/>
    </source>
</evidence>
<reference evidence="5 6" key="1">
    <citation type="submission" date="2017-08" db="EMBL/GenBank/DDBJ databases">
        <title>Infants hospitalized years apart are colonized by the same room-sourced microbial strains.</title>
        <authorList>
            <person name="Brooks B."/>
            <person name="Olm M.R."/>
            <person name="Firek B.A."/>
            <person name="Baker R."/>
            <person name="Thomas B.C."/>
            <person name="Morowitz M.J."/>
            <person name="Banfield J.F."/>
        </authorList>
    </citation>
    <scope>NUCLEOTIDE SEQUENCE [LARGE SCALE GENOMIC DNA]</scope>
    <source>
        <strain evidence="5">S2_005_001_R2_27</strain>
    </source>
</reference>
<feature type="binding site" evidence="4">
    <location>
        <position position="73"/>
    </location>
    <ligand>
        <name>Zn(2+)</name>
        <dbReference type="ChEBI" id="CHEBI:29105"/>
    </ligand>
</feature>
<dbReference type="GO" id="GO:0008270">
    <property type="term" value="F:zinc ion binding"/>
    <property type="evidence" value="ECO:0007669"/>
    <property type="project" value="UniProtKB-UniRule"/>
</dbReference>
<dbReference type="Proteomes" id="UP000248887">
    <property type="component" value="Unassembled WGS sequence"/>
</dbReference>
<name>A0A2W5QVM4_ANCNO</name>
<feature type="binding site" evidence="4">
    <location>
        <position position="76"/>
    </location>
    <ligand>
        <name>Zn(2+)</name>
        <dbReference type="ChEBI" id="CHEBI:29105"/>
    </ligand>
</feature>
<dbReference type="GO" id="GO:0016151">
    <property type="term" value="F:nickel cation binding"/>
    <property type="evidence" value="ECO:0007669"/>
    <property type="project" value="UniProtKB-UniRule"/>
</dbReference>
<dbReference type="EMBL" id="QFQD01000029">
    <property type="protein sequence ID" value="PZQ82781.1"/>
    <property type="molecule type" value="Genomic_DNA"/>
</dbReference>
<dbReference type="Pfam" id="PF01155">
    <property type="entry name" value="HypA"/>
    <property type="match status" value="1"/>
</dbReference>
<dbReference type="GO" id="GO:0051604">
    <property type="term" value="P:protein maturation"/>
    <property type="evidence" value="ECO:0007669"/>
    <property type="project" value="InterPro"/>
</dbReference>
<dbReference type="PANTHER" id="PTHR34535:SF3">
    <property type="entry name" value="HYDROGENASE MATURATION FACTOR HYPA"/>
    <property type="match status" value="1"/>
</dbReference>
<comment type="function">
    <text evidence="4">Involved in the maturation of [NiFe] hydrogenases. Required for nickel insertion into the metal center of the hydrogenase.</text>
</comment>
<dbReference type="Gene3D" id="3.30.2320.80">
    <property type="match status" value="1"/>
</dbReference>
<comment type="similarity">
    <text evidence="4">Belongs to the HypA/HybF family.</text>
</comment>
<evidence type="ECO:0000256" key="2">
    <source>
        <dbReference type="ARBA" id="ARBA00022723"/>
    </source>
</evidence>
<proteinExistence type="inferred from homology"/>
<feature type="binding site" evidence="4">
    <location>
        <position position="2"/>
    </location>
    <ligand>
        <name>Ni(2+)</name>
        <dbReference type="ChEBI" id="CHEBI:49786"/>
    </ligand>
</feature>
<protein>
    <recommendedName>
        <fullName evidence="4">Hydrogenase maturation factor HypA</fullName>
    </recommendedName>
</protein>